<keyword evidence="4" id="KW-1003">Cell membrane</keyword>
<comment type="subcellular location">
    <subcellularLocation>
        <location evidence="1">Cell membrane</location>
        <topology evidence="1">Peripheral membrane protein</topology>
    </subcellularLocation>
</comment>
<evidence type="ECO:0000256" key="1">
    <source>
        <dbReference type="ARBA" id="ARBA00004202"/>
    </source>
</evidence>
<feature type="compositionally biased region" description="Low complexity" evidence="8">
    <location>
        <begin position="12"/>
        <end position="29"/>
    </location>
</feature>
<proteinExistence type="inferred from homology"/>
<feature type="domain" description="ABC transporter" evidence="9">
    <location>
        <begin position="36"/>
        <end position="282"/>
    </location>
</feature>
<dbReference type="PANTHER" id="PTHR43297">
    <property type="entry name" value="OLIGOPEPTIDE TRANSPORT ATP-BINDING PROTEIN APPD"/>
    <property type="match status" value="1"/>
</dbReference>
<dbReference type="CDD" id="cd03257">
    <property type="entry name" value="ABC_NikE_OppD_transporters"/>
    <property type="match status" value="1"/>
</dbReference>
<dbReference type="Pfam" id="PF00005">
    <property type="entry name" value="ABC_tran"/>
    <property type="match status" value="1"/>
</dbReference>
<evidence type="ECO:0000313" key="11">
    <source>
        <dbReference type="Proteomes" id="UP000184010"/>
    </source>
</evidence>
<reference evidence="11" key="1">
    <citation type="submission" date="2016-12" db="EMBL/GenBank/DDBJ databases">
        <authorList>
            <person name="Varghese N."/>
            <person name="Submissions S."/>
        </authorList>
    </citation>
    <scope>NUCLEOTIDE SEQUENCE [LARGE SCALE GENOMIC DNA]</scope>
    <source>
        <strain evidence="11">DSM 11544</strain>
    </source>
</reference>
<feature type="region of interest" description="Disordered" evidence="8">
    <location>
        <begin position="1"/>
        <end position="29"/>
    </location>
</feature>
<keyword evidence="7" id="KW-0472">Membrane</keyword>
<evidence type="ECO:0000256" key="2">
    <source>
        <dbReference type="ARBA" id="ARBA00005417"/>
    </source>
</evidence>
<sequence>MERKLTQEKVTPPKTTAAKTTTAKPATSKPATEKLLEVKGLTIELKKNRQALVKDISFALAKGRTLGLIGESGSGKTLTSKAILRLLNPGLFALQGEIRYAGRDLLAMPETGYRPLRGKELCMIMQNPMTAFAPMTRIGRQITAILAAHLPIGPKEAYARAPQALQDINLTQPEKIMGSYPHELSGGMLQRVMIALSLLLKPRLIADEATTAVDAVSEEMILGEFAKIKAQGISLLVITHDFGVAGTLADDILVMKDGQIVEGGTVQEIFRRPRHSYTQELMAAGLLTQGGGNAQSG</sequence>
<evidence type="ECO:0000256" key="5">
    <source>
        <dbReference type="ARBA" id="ARBA00022741"/>
    </source>
</evidence>
<dbReference type="SUPFAM" id="SSF52540">
    <property type="entry name" value="P-loop containing nucleoside triphosphate hydrolases"/>
    <property type="match status" value="1"/>
</dbReference>
<accession>A0A1M7TIE5</accession>
<dbReference type="SMART" id="SM00382">
    <property type="entry name" value="AAA"/>
    <property type="match status" value="1"/>
</dbReference>
<dbReference type="Gene3D" id="3.40.50.300">
    <property type="entry name" value="P-loop containing nucleotide triphosphate hydrolases"/>
    <property type="match status" value="1"/>
</dbReference>
<dbReference type="EMBL" id="FRDN01000006">
    <property type="protein sequence ID" value="SHN70534.1"/>
    <property type="molecule type" value="Genomic_DNA"/>
</dbReference>
<evidence type="ECO:0000313" key="10">
    <source>
        <dbReference type="EMBL" id="SHN70534.1"/>
    </source>
</evidence>
<dbReference type="InterPro" id="IPR003439">
    <property type="entry name" value="ABC_transporter-like_ATP-bd"/>
</dbReference>
<dbReference type="InterPro" id="IPR017871">
    <property type="entry name" value="ABC_transporter-like_CS"/>
</dbReference>
<evidence type="ECO:0000256" key="7">
    <source>
        <dbReference type="ARBA" id="ARBA00023136"/>
    </source>
</evidence>
<dbReference type="GO" id="GO:0005886">
    <property type="term" value="C:plasma membrane"/>
    <property type="evidence" value="ECO:0007669"/>
    <property type="project" value="UniProtKB-SubCell"/>
</dbReference>
<dbReference type="STRING" id="1121395.SAMN02745215_02097"/>
<keyword evidence="5" id="KW-0547">Nucleotide-binding</keyword>
<dbReference type="PROSITE" id="PS00211">
    <property type="entry name" value="ABC_TRANSPORTER_1"/>
    <property type="match status" value="1"/>
</dbReference>
<dbReference type="Proteomes" id="UP000184010">
    <property type="component" value="Unassembled WGS sequence"/>
</dbReference>
<keyword evidence="11" id="KW-1185">Reference proteome</keyword>
<evidence type="ECO:0000256" key="8">
    <source>
        <dbReference type="SAM" id="MobiDB-lite"/>
    </source>
</evidence>
<dbReference type="GO" id="GO:0005524">
    <property type="term" value="F:ATP binding"/>
    <property type="evidence" value="ECO:0007669"/>
    <property type="project" value="UniProtKB-KW"/>
</dbReference>
<name>A0A1M7TIE5_9FIRM</name>
<protein>
    <submittedName>
        <fullName evidence="10">Nickel transport system ATP-binding protein</fullName>
    </submittedName>
</protein>
<comment type="similarity">
    <text evidence="2">Belongs to the ABC transporter superfamily.</text>
</comment>
<dbReference type="PANTHER" id="PTHR43297:SF2">
    <property type="entry name" value="DIPEPTIDE TRANSPORT ATP-BINDING PROTEIN DPPD"/>
    <property type="match status" value="1"/>
</dbReference>
<evidence type="ECO:0000256" key="6">
    <source>
        <dbReference type="ARBA" id="ARBA00022840"/>
    </source>
</evidence>
<dbReference type="InterPro" id="IPR003593">
    <property type="entry name" value="AAA+_ATPase"/>
</dbReference>
<keyword evidence="3" id="KW-0813">Transport</keyword>
<dbReference type="AlphaFoldDB" id="A0A1M7TIE5"/>
<gene>
    <name evidence="10" type="ORF">SAMN02745215_02097</name>
</gene>
<dbReference type="RefSeq" id="WP_242954622.1">
    <property type="nucleotide sequence ID" value="NZ_FRDN01000006.1"/>
</dbReference>
<evidence type="ECO:0000259" key="9">
    <source>
        <dbReference type="PROSITE" id="PS50893"/>
    </source>
</evidence>
<organism evidence="10 11">
    <name type="scientific">Desulfitobacterium chlororespirans DSM 11544</name>
    <dbReference type="NCBI Taxonomy" id="1121395"/>
    <lineage>
        <taxon>Bacteria</taxon>
        <taxon>Bacillati</taxon>
        <taxon>Bacillota</taxon>
        <taxon>Clostridia</taxon>
        <taxon>Eubacteriales</taxon>
        <taxon>Desulfitobacteriaceae</taxon>
        <taxon>Desulfitobacterium</taxon>
    </lineage>
</organism>
<dbReference type="GO" id="GO:0016887">
    <property type="term" value="F:ATP hydrolysis activity"/>
    <property type="evidence" value="ECO:0007669"/>
    <property type="project" value="InterPro"/>
</dbReference>
<dbReference type="PROSITE" id="PS50893">
    <property type="entry name" value="ABC_TRANSPORTER_2"/>
    <property type="match status" value="1"/>
</dbReference>
<evidence type="ECO:0000256" key="3">
    <source>
        <dbReference type="ARBA" id="ARBA00022448"/>
    </source>
</evidence>
<keyword evidence="6 10" id="KW-0067">ATP-binding</keyword>
<dbReference type="InterPro" id="IPR050388">
    <property type="entry name" value="ABC_Ni/Peptide_Import"/>
</dbReference>
<evidence type="ECO:0000256" key="4">
    <source>
        <dbReference type="ARBA" id="ARBA00022475"/>
    </source>
</evidence>
<dbReference type="InterPro" id="IPR027417">
    <property type="entry name" value="P-loop_NTPase"/>
</dbReference>